<feature type="domain" description="OmpA-like" evidence="6">
    <location>
        <begin position="213"/>
        <end position="332"/>
    </location>
</feature>
<evidence type="ECO:0000256" key="1">
    <source>
        <dbReference type="ARBA" id="ARBA00004442"/>
    </source>
</evidence>
<proteinExistence type="predicted"/>
<organism evidence="7 8">
    <name type="scientific">Zobellia barbeyronii</name>
    <dbReference type="NCBI Taxonomy" id="2748009"/>
    <lineage>
        <taxon>Bacteria</taxon>
        <taxon>Pseudomonadati</taxon>
        <taxon>Bacteroidota</taxon>
        <taxon>Flavobacteriia</taxon>
        <taxon>Flavobacteriales</taxon>
        <taxon>Flavobacteriaceae</taxon>
        <taxon>Zobellia</taxon>
    </lineage>
</organism>
<dbReference type="PRINTS" id="PR01023">
    <property type="entry name" value="NAFLGMOTY"/>
</dbReference>
<dbReference type="PANTHER" id="PTHR30329:SF21">
    <property type="entry name" value="LIPOPROTEIN YIAD-RELATED"/>
    <property type="match status" value="1"/>
</dbReference>
<evidence type="ECO:0000256" key="3">
    <source>
        <dbReference type="ARBA" id="ARBA00023237"/>
    </source>
</evidence>
<keyword evidence="2 4" id="KW-0472">Membrane</keyword>
<dbReference type="InterPro" id="IPR006665">
    <property type="entry name" value="OmpA-like"/>
</dbReference>
<gene>
    <name evidence="7" type="ORF">HW347_07525</name>
</gene>
<keyword evidence="3" id="KW-0998">Cell outer membrane</keyword>
<evidence type="ECO:0000313" key="8">
    <source>
        <dbReference type="Proteomes" id="UP000740413"/>
    </source>
</evidence>
<dbReference type="EMBL" id="JACATN010000002">
    <property type="protein sequence ID" value="MBT2161111.1"/>
    <property type="molecule type" value="Genomic_DNA"/>
</dbReference>
<dbReference type="InterPro" id="IPR050330">
    <property type="entry name" value="Bact_OuterMem_StrucFunc"/>
</dbReference>
<protein>
    <submittedName>
        <fullName evidence="7">OmpA family protein</fullName>
    </submittedName>
</protein>
<dbReference type="PANTHER" id="PTHR30329">
    <property type="entry name" value="STATOR ELEMENT OF FLAGELLAR MOTOR COMPLEX"/>
    <property type="match status" value="1"/>
</dbReference>
<accession>A0ABS5WDV6</accession>
<feature type="compositionally biased region" description="Basic and acidic residues" evidence="5">
    <location>
        <begin position="316"/>
        <end position="326"/>
    </location>
</feature>
<feature type="region of interest" description="Disordered" evidence="5">
    <location>
        <begin position="306"/>
        <end position="326"/>
    </location>
</feature>
<dbReference type="Gene3D" id="3.30.1330.60">
    <property type="entry name" value="OmpA-like domain"/>
    <property type="match status" value="1"/>
</dbReference>
<evidence type="ECO:0000256" key="4">
    <source>
        <dbReference type="PROSITE-ProRule" id="PRU00473"/>
    </source>
</evidence>
<dbReference type="RefSeq" id="WP_214611271.1">
    <property type="nucleotide sequence ID" value="NZ_JACATN010000002.1"/>
</dbReference>
<evidence type="ECO:0000256" key="2">
    <source>
        <dbReference type="ARBA" id="ARBA00023136"/>
    </source>
</evidence>
<comment type="subcellular location">
    <subcellularLocation>
        <location evidence="1">Cell outer membrane</location>
    </subcellularLocation>
</comment>
<name>A0ABS5WDV6_9FLAO</name>
<dbReference type="PRINTS" id="PR01021">
    <property type="entry name" value="OMPADOMAIN"/>
</dbReference>
<dbReference type="PROSITE" id="PS51123">
    <property type="entry name" value="OMPA_2"/>
    <property type="match status" value="1"/>
</dbReference>
<evidence type="ECO:0000259" key="6">
    <source>
        <dbReference type="PROSITE" id="PS51123"/>
    </source>
</evidence>
<sequence length="351" mass="39767">MVNPSFEEFIACPDNLGIAKDNIVGWSVPTDGTTDYFNTCSVAMGVPYNFNGNQQPKNGLGYLGFYLFAANDYREFAQGQLMEPLIKDTEYIISFYISLAEKSQYGIKYIGVLFSENELNTANSKSLLKYKKTESRVINFTEIGNPKYFADKEEWMFISFRTKARGGERFLTIGNFRNNQSTVKTTTKGIKSAGYYYLDMVSIKPVMNDPFDRDFLLDTNYVLNDVLFKTDEYSLDEKAKKSLQILADKLKKNPSLHLTVHTHTDTDGSDQYNKSLSTKRALAITEYLVLLGAAKERLKFIGHGGGKPIADNSQPEGKEKNRRAEFELSKGKFKNLKTNTGFAETIFEDEQ</sequence>
<comment type="caution">
    <text evidence="7">The sequence shown here is derived from an EMBL/GenBank/DDBJ whole genome shotgun (WGS) entry which is preliminary data.</text>
</comment>
<dbReference type="CDD" id="cd07185">
    <property type="entry name" value="OmpA_C-like"/>
    <property type="match status" value="1"/>
</dbReference>
<dbReference type="Proteomes" id="UP000740413">
    <property type="component" value="Unassembled WGS sequence"/>
</dbReference>
<evidence type="ECO:0000313" key="7">
    <source>
        <dbReference type="EMBL" id="MBT2161111.1"/>
    </source>
</evidence>
<reference evidence="8" key="1">
    <citation type="submission" date="2023-07" db="EMBL/GenBank/DDBJ databases">
        <title>Zobellia barbeyronii sp. nov., a new marine flavobacterium, isolated from green and red algae.</title>
        <authorList>
            <person name="Nedashkovskaya O.I."/>
            <person name="Otstavnykh N."/>
            <person name="Zhukova N."/>
            <person name="Guzev K."/>
            <person name="Chausova V."/>
            <person name="Tekutyeva L."/>
            <person name="Mikhailov V."/>
            <person name="Isaeva M."/>
        </authorList>
    </citation>
    <scope>NUCLEOTIDE SEQUENCE [LARGE SCALE GENOMIC DNA]</scope>
    <source>
        <strain evidence="8">KMM 6746</strain>
    </source>
</reference>
<dbReference type="SUPFAM" id="SSF103088">
    <property type="entry name" value="OmpA-like"/>
    <property type="match status" value="1"/>
</dbReference>
<dbReference type="InterPro" id="IPR036737">
    <property type="entry name" value="OmpA-like_sf"/>
</dbReference>
<dbReference type="Pfam" id="PF00691">
    <property type="entry name" value="OmpA"/>
    <property type="match status" value="1"/>
</dbReference>
<dbReference type="InterPro" id="IPR006664">
    <property type="entry name" value="OMP_bac"/>
</dbReference>
<evidence type="ECO:0000256" key="5">
    <source>
        <dbReference type="SAM" id="MobiDB-lite"/>
    </source>
</evidence>
<keyword evidence="8" id="KW-1185">Reference proteome</keyword>